<feature type="transmembrane region" description="Helical" evidence="14">
    <location>
        <begin position="20"/>
        <end position="39"/>
    </location>
</feature>
<comment type="cofactor">
    <cofactor evidence="14">
        <name>Zn(2+)</name>
        <dbReference type="ChEBI" id="CHEBI:29105"/>
    </cofactor>
    <text evidence="14">Binds one Zn(2+) ion per subunit.</text>
</comment>
<dbReference type="SUPFAM" id="SSF56519">
    <property type="entry name" value="Penicillin binding protein dimerisation domain"/>
    <property type="match status" value="1"/>
</dbReference>
<keyword evidence="12 14" id="KW-0472">Membrane</keyword>
<evidence type="ECO:0000313" key="19">
    <source>
        <dbReference type="Proteomes" id="UP001165395"/>
    </source>
</evidence>
<dbReference type="EC" id="3.4.16.4" evidence="14"/>
<evidence type="ECO:0000256" key="4">
    <source>
        <dbReference type="ARBA" id="ARBA00022519"/>
    </source>
</evidence>
<dbReference type="InterPro" id="IPR012338">
    <property type="entry name" value="Beta-lactam/transpept-like"/>
</dbReference>
<dbReference type="InterPro" id="IPR017790">
    <property type="entry name" value="Penicillin-binding_protein_2"/>
</dbReference>
<feature type="region of interest" description="Disordered" evidence="15">
    <location>
        <begin position="632"/>
        <end position="655"/>
    </location>
</feature>
<organism evidence="18 19">
    <name type="scientific">Leeia speluncae</name>
    <dbReference type="NCBI Taxonomy" id="2884804"/>
    <lineage>
        <taxon>Bacteria</taxon>
        <taxon>Pseudomonadati</taxon>
        <taxon>Pseudomonadota</taxon>
        <taxon>Betaproteobacteria</taxon>
        <taxon>Neisseriales</taxon>
        <taxon>Leeiaceae</taxon>
        <taxon>Leeia</taxon>
    </lineage>
</organism>
<dbReference type="PANTHER" id="PTHR30627">
    <property type="entry name" value="PEPTIDOGLYCAN D,D-TRANSPEPTIDASE"/>
    <property type="match status" value="1"/>
</dbReference>
<evidence type="ECO:0000256" key="6">
    <source>
        <dbReference type="ARBA" id="ARBA00022670"/>
    </source>
</evidence>
<evidence type="ECO:0000256" key="2">
    <source>
        <dbReference type="ARBA" id="ARBA00004236"/>
    </source>
</evidence>
<dbReference type="InterPro" id="IPR036138">
    <property type="entry name" value="PBP_dimer_sf"/>
</dbReference>
<evidence type="ECO:0000256" key="11">
    <source>
        <dbReference type="ARBA" id="ARBA00022989"/>
    </source>
</evidence>
<keyword evidence="11 14" id="KW-1133">Transmembrane helix</keyword>
<comment type="similarity">
    <text evidence="14">Belongs to the transpeptidase family. MrdA subfamily.</text>
</comment>
<comment type="caution">
    <text evidence="18">The sequence shown here is derived from an EMBL/GenBank/DDBJ whole genome shotgun (WGS) entry which is preliminary data.</text>
</comment>
<dbReference type="Gene3D" id="3.40.710.10">
    <property type="entry name" value="DD-peptidase/beta-lactamase superfamily"/>
    <property type="match status" value="1"/>
</dbReference>
<dbReference type="HAMAP" id="MF_02081">
    <property type="entry name" value="MrdA_transpept"/>
    <property type="match status" value="1"/>
</dbReference>
<dbReference type="NCBIfam" id="TIGR03423">
    <property type="entry name" value="pbp2_mrdA"/>
    <property type="match status" value="1"/>
</dbReference>
<dbReference type="InterPro" id="IPR005311">
    <property type="entry name" value="PBP_dimer"/>
</dbReference>
<evidence type="ECO:0000256" key="5">
    <source>
        <dbReference type="ARBA" id="ARBA00022645"/>
    </source>
</evidence>
<keyword evidence="14" id="KW-0479">Metal-binding</keyword>
<evidence type="ECO:0000313" key="18">
    <source>
        <dbReference type="EMBL" id="MCB6184105.1"/>
    </source>
</evidence>
<accession>A0ABS8D7D0</accession>
<dbReference type="Pfam" id="PF03717">
    <property type="entry name" value="PBP_dimer"/>
    <property type="match status" value="1"/>
</dbReference>
<dbReference type="EMBL" id="JAJBZT010000005">
    <property type="protein sequence ID" value="MCB6184105.1"/>
    <property type="molecule type" value="Genomic_DNA"/>
</dbReference>
<keyword evidence="8 14" id="KW-0378">Hydrolase</keyword>
<dbReference type="InterPro" id="IPR050515">
    <property type="entry name" value="Beta-lactam/transpept"/>
</dbReference>
<name>A0ABS8D7D0_9NEIS</name>
<dbReference type="Proteomes" id="UP001165395">
    <property type="component" value="Unassembled WGS sequence"/>
</dbReference>
<dbReference type="Pfam" id="PF00905">
    <property type="entry name" value="Transpeptidase"/>
    <property type="match status" value="1"/>
</dbReference>
<feature type="active site" description="Acyl-ester intermediate" evidence="14">
    <location>
        <position position="329"/>
    </location>
</feature>
<feature type="binding site" evidence="14">
    <location>
        <position position="353"/>
    </location>
    <ligand>
        <name>Zn(2+)</name>
        <dbReference type="ChEBI" id="CHEBI:29105"/>
    </ligand>
</feature>
<keyword evidence="9 14" id="KW-0133">Cell shape</keyword>
<dbReference type="PANTHER" id="PTHR30627:SF2">
    <property type="entry name" value="PEPTIDOGLYCAN D,D-TRANSPEPTIDASE MRDA"/>
    <property type="match status" value="1"/>
</dbReference>
<keyword evidence="4 14" id="KW-0997">Cell inner membrane</keyword>
<protein>
    <recommendedName>
        <fullName evidence="14">Peptidoglycan D,D-transpeptidase MrdA</fullName>
        <ecNumber evidence="14">3.4.16.4</ecNumber>
    </recommendedName>
    <alternativeName>
        <fullName evidence="14">Penicillin-binding protein 2</fullName>
        <shortName evidence="14">PBP-2</shortName>
    </alternativeName>
</protein>
<dbReference type="Gene3D" id="3.90.1310.10">
    <property type="entry name" value="Penicillin-binding protein 2a (Domain 2)"/>
    <property type="match status" value="1"/>
</dbReference>
<comment type="catalytic activity">
    <reaction evidence="14">
        <text>Preferential cleavage: (Ac)2-L-Lys-D-Ala-|-D-Ala. Also transpeptidation of peptidyl-alanyl moieties that are N-acyl substituents of D-alanine.</text>
        <dbReference type="EC" id="3.4.16.4"/>
    </reaction>
</comment>
<keyword evidence="5 14" id="KW-0121">Carboxypeptidase</keyword>
<evidence type="ECO:0000256" key="9">
    <source>
        <dbReference type="ARBA" id="ARBA00022960"/>
    </source>
</evidence>
<feature type="binding site" evidence="14">
    <location>
        <position position="368"/>
    </location>
    <ligand>
        <name>Zn(2+)</name>
        <dbReference type="ChEBI" id="CHEBI:29105"/>
    </ligand>
</feature>
<gene>
    <name evidence="14 18" type="primary">mrdA</name>
    <name evidence="18" type="ORF">LIN78_11165</name>
</gene>
<evidence type="ECO:0000256" key="7">
    <source>
        <dbReference type="ARBA" id="ARBA00022692"/>
    </source>
</evidence>
<reference evidence="18" key="1">
    <citation type="submission" date="2021-10" db="EMBL/GenBank/DDBJ databases">
        <title>The complete genome sequence of Leeia sp. TBRC 13508.</title>
        <authorList>
            <person name="Charoenyingcharoen P."/>
            <person name="Yukphan P."/>
        </authorList>
    </citation>
    <scope>NUCLEOTIDE SEQUENCE</scope>
    <source>
        <strain evidence="18">TBRC 13508</strain>
    </source>
</reference>
<evidence type="ECO:0000259" key="17">
    <source>
        <dbReference type="Pfam" id="PF03717"/>
    </source>
</evidence>
<keyword evidence="3 14" id="KW-1003">Cell membrane</keyword>
<comment type="function">
    <text evidence="14">Catalyzes cross-linking of the peptidoglycan cell wall.</text>
</comment>
<proteinExistence type="inferred from homology"/>
<evidence type="ECO:0000256" key="1">
    <source>
        <dbReference type="ARBA" id="ARBA00004167"/>
    </source>
</evidence>
<evidence type="ECO:0000256" key="12">
    <source>
        <dbReference type="ARBA" id="ARBA00023136"/>
    </source>
</evidence>
<keyword evidence="13 14" id="KW-0961">Cell wall biogenesis/degradation</keyword>
<comment type="subcellular location">
    <subcellularLocation>
        <location evidence="14">Cell inner membrane</location>
        <topology evidence="14">Single-pass membrane protein</topology>
    </subcellularLocation>
    <subcellularLocation>
        <location evidence="2">Cell membrane</location>
    </subcellularLocation>
    <subcellularLocation>
        <location evidence="1">Membrane</location>
        <topology evidence="1">Single-pass membrane protein</topology>
    </subcellularLocation>
</comment>
<sequence length="655" mass="72379">MNRPTLKNNNQDGVQFQIRVILLVLLILLGFGTLTYRFYVLQISRHDFYHTQAESNRIGIAPVTPNRGLIVDRNGIVLAHNYTAYTLELRPDKIADLEETITEISQILPISPKEKRQFYKLKSESKNFETLPLKIRLTDEEIAKIAAQNYRFPGVEIKARLFREYPYKELTSHVIGYIGRINQAEEDKLAAEDKLANYRGTTHIGKNGLEQFYEDDLHGTTGVEEVETDSSGRAIRVLRRTAPVSGKTLHLSLDINLQQYADELFGDRRGALVAIDPSTGGVLAFISKPGYDPNLFIDGIDSQSWQELNSNPFRPLNNRALRGVYPPGSTFKPFMALAALEYGHRRPSDAIADPGFFSLPGSSHRFRDDKVGGHGLVDMYKSIAASCDTYYYRLAFDMGIDEIDRFMPMFGFGRQTGIDLPGEAIGVLPSPEWKKKRFPAPRYSAAQSKWYLGDVISIGIGQGYNAYTPLQLANATAILANGGVAFKPHLVNKVEDVKSHQLTQINPIPYARYNFKPENIAVIKHAMQGVMGPGGTGYAVSGGLQYTMAGKTGTAQVVGIKQGAKYNAATTKEMHRDHSWFIAFAPVEQPKIALAVLVENGGFGATAAAPIARKITDFYLLGKRATPVVETVASKGGKKPAPETTASEGEEFAHD</sequence>
<evidence type="ECO:0000256" key="15">
    <source>
        <dbReference type="SAM" id="MobiDB-lite"/>
    </source>
</evidence>
<dbReference type="RefSeq" id="WP_227180899.1">
    <property type="nucleotide sequence ID" value="NZ_JAJBZT010000005.1"/>
</dbReference>
<keyword evidence="10 14" id="KW-0573">Peptidoglycan synthesis</keyword>
<evidence type="ECO:0000256" key="10">
    <source>
        <dbReference type="ARBA" id="ARBA00022984"/>
    </source>
</evidence>
<evidence type="ECO:0000256" key="14">
    <source>
        <dbReference type="HAMAP-Rule" id="MF_02081"/>
    </source>
</evidence>
<evidence type="ECO:0000256" key="13">
    <source>
        <dbReference type="ARBA" id="ARBA00023316"/>
    </source>
</evidence>
<keyword evidence="6 14" id="KW-0645">Protease</keyword>
<evidence type="ECO:0000256" key="8">
    <source>
        <dbReference type="ARBA" id="ARBA00022801"/>
    </source>
</evidence>
<dbReference type="InterPro" id="IPR001460">
    <property type="entry name" value="PCN-bd_Tpept"/>
</dbReference>
<evidence type="ECO:0000259" key="16">
    <source>
        <dbReference type="Pfam" id="PF00905"/>
    </source>
</evidence>
<feature type="domain" description="Penicillin-binding protein dimerisation" evidence="17">
    <location>
        <begin position="63"/>
        <end position="237"/>
    </location>
</feature>
<dbReference type="SUPFAM" id="SSF56601">
    <property type="entry name" value="beta-lactamase/transpeptidase-like"/>
    <property type="match status" value="1"/>
</dbReference>
<dbReference type="GO" id="GO:0009002">
    <property type="term" value="F:serine-type D-Ala-D-Ala carboxypeptidase activity"/>
    <property type="evidence" value="ECO:0007669"/>
    <property type="project" value="UniProtKB-EC"/>
</dbReference>
<evidence type="ECO:0000256" key="3">
    <source>
        <dbReference type="ARBA" id="ARBA00022475"/>
    </source>
</evidence>
<keyword evidence="7 14" id="KW-0812">Transmembrane</keyword>
<feature type="domain" description="Penicillin-binding protein transpeptidase" evidence="16">
    <location>
        <begin position="270"/>
        <end position="616"/>
    </location>
</feature>
<keyword evidence="19" id="KW-1185">Reference proteome</keyword>
<keyword evidence="14" id="KW-0862">Zinc</keyword>
<feature type="binding site" evidence="14">
    <location>
        <position position="374"/>
    </location>
    <ligand>
        <name>Zn(2+)</name>
        <dbReference type="ChEBI" id="CHEBI:29105"/>
    </ligand>
</feature>
<feature type="binding site" evidence="14">
    <location>
        <position position="387"/>
    </location>
    <ligand>
        <name>Zn(2+)</name>
        <dbReference type="ChEBI" id="CHEBI:29105"/>
    </ligand>
</feature>
<comment type="pathway">
    <text evidence="14">Cell wall biogenesis; peptidoglycan biosynthesis.</text>
</comment>
<dbReference type="Gene3D" id="3.30.1390.30">
    <property type="entry name" value="Penicillin-binding protein 2a, domain 3"/>
    <property type="match status" value="1"/>
</dbReference>